<dbReference type="STRING" id="1280952.HJA_01410"/>
<keyword evidence="4" id="KW-1185">Reference proteome</keyword>
<evidence type="ECO:0000256" key="2">
    <source>
        <dbReference type="SAM" id="SignalP"/>
    </source>
</evidence>
<dbReference type="AlphaFoldDB" id="A0A059FKI1"/>
<protein>
    <recommendedName>
        <fullName evidence="5">Lipoprotein</fullName>
    </recommendedName>
</protein>
<feature type="chain" id="PRO_5001573056" description="Lipoprotein" evidence="2">
    <location>
        <begin position="24"/>
        <end position="388"/>
    </location>
</feature>
<dbReference type="RefSeq" id="WP_035577267.1">
    <property type="nucleotide sequence ID" value="NZ_ARYJ01000001.1"/>
</dbReference>
<dbReference type="PATRIC" id="fig|1280952.3.peg.286"/>
<reference evidence="3 4" key="1">
    <citation type="journal article" date="2014" name="Antonie Van Leeuwenhoek">
        <title>Hyphomonas beringensis sp. nov. and Hyphomonas chukchiensis sp. nov., isolated from surface seawater of the Bering Sea and Chukchi Sea.</title>
        <authorList>
            <person name="Li C."/>
            <person name="Lai Q."/>
            <person name="Li G."/>
            <person name="Dong C."/>
            <person name="Wang J."/>
            <person name="Liao Y."/>
            <person name="Shao Z."/>
        </authorList>
    </citation>
    <scope>NUCLEOTIDE SEQUENCE [LARGE SCALE GENOMIC DNA]</scope>
    <source>
        <strain evidence="3 4">VP2</strain>
    </source>
</reference>
<evidence type="ECO:0000313" key="4">
    <source>
        <dbReference type="Proteomes" id="UP000024816"/>
    </source>
</evidence>
<dbReference type="OrthoDB" id="7948019at2"/>
<sequence length="388" mass="43048">MNIRWLTFVCLAVLLVQGVPANAEDEASSPDPYASLDSWMRAEALNERCNMLNYFEVRTIDKAINDAAQDTPEGQASNFAAGQSWFEETFAKYKVMLNAHRKQAKTEVSGRPCTGADADITAARSAYAPYYLRAMLAAQNAPELNSGRAGQKNAAMQLGQFAGKMFGANYQSVASQLVAQNTNEGVTPSSAWKGIQSSVYDALWQIRLGEKNYVYQPYPGEPGYFRAKLANVDGAYFPARLGRRFHPDIRDASGARIRINQAEGVMNSGRIVILVSKDAANWGPNTLEAELLVQKEPDLMAWNKEDWRAGTIRFRAEQLADPSCPADFCFVFPAEASDAIRVRRAEKGASYNYELFIGPPNLFPLKDEESTYQRDKYYPPTLPEGQGE</sequence>
<accession>A0A059FKI1</accession>
<evidence type="ECO:0000256" key="1">
    <source>
        <dbReference type="SAM" id="MobiDB-lite"/>
    </source>
</evidence>
<feature type="region of interest" description="Disordered" evidence="1">
    <location>
        <begin position="368"/>
        <end position="388"/>
    </location>
</feature>
<keyword evidence="2" id="KW-0732">Signal</keyword>
<feature type="compositionally biased region" description="Basic and acidic residues" evidence="1">
    <location>
        <begin position="368"/>
        <end position="377"/>
    </location>
</feature>
<comment type="caution">
    <text evidence="3">The sequence shown here is derived from an EMBL/GenBank/DDBJ whole genome shotgun (WGS) entry which is preliminary data.</text>
</comment>
<gene>
    <name evidence="3" type="ORF">HJA_01410</name>
</gene>
<evidence type="ECO:0008006" key="5">
    <source>
        <dbReference type="Google" id="ProtNLM"/>
    </source>
</evidence>
<feature type="signal peptide" evidence="2">
    <location>
        <begin position="1"/>
        <end position="23"/>
    </location>
</feature>
<dbReference type="EMBL" id="ARYJ01000001">
    <property type="protein sequence ID" value="KCZ91154.1"/>
    <property type="molecule type" value="Genomic_DNA"/>
</dbReference>
<organism evidence="3 4">
    <name type="scientific">Hyphomonas jannaschiana VP2</name>
    <dbReference type="NCBI Taxonomy" id="1280952"/>
    <lineage>
        <taxon>Bacteria</taxon>
        <taxon>Pseudomonadati</taxon>
        <taxon>Pseudomonadota</taxon>
        <taxon>Alphaproteobacteria</taxon>
        <taxon>Hyphomonadales</taxon>
        <taxon>Hyphomonadaceae</taxon>
        <taxon>Hyphomonas</taxon>
    </lineage>
</organism>
<name>A0A059FKI1_9PROT</name>
<proteinExistence type="predicted"/>
<dbReference type="Proteomes" id="UP000024816">
    <property type="component" value="Unassembled WGS sequence"/>
</dbReference>
<evidence type="ECO:0000313" key="3">
    <source>
        <dbReference type="EMBL" id="KCZ91154.1"/>
    </source>
</evidence>